<reference evidence="2" key="1">
    <citation type="submission" date="2023-03" db="EMBL/GenBank/DDBJ databases">
        <title>Massive genome expansion in bonnet fungi (Mycena s.s.) driven by repeated elements and novel gene families across ecological guilds.</title>
        <authorList>
            <consortium name="Lawrence Berkeley National Laboratory"/>
            <person name="Harder C.B."/>
            <person name="Miyauchi S."/>
            <person name="Viragh M."/>
            <person name="Kuo A."/>
            <person name="Thoen E."/>
            <person name="Andreopoulos B."/>
            <person name="Lu D."/>
            <person name="Skrede I."/>
            <person name="Drula E."/>
            <person name="Henrissat B."/>
            <person name="Morin E."/>
            <person name="Kohler A."/>
            <person name="Barry K."/>
            <person name="LaButti K."/>
            <person name="Morin E."/>
            <person name="Salamov A."/>
            <person name="Lipzen A."/>
            <person name="Mereny Z."/>
            <person name="Hegedus B."/>
            <person name="Baldrian P."/>
            <person name="Stursova M."/>
            <person name="Weitz H."/>
            <person name="Taylor A."/>
            <person name="Grigoriev I.V."/>
            <person name="Nagy L.G."/>
            <person name="Martin F."/>
            <person name="Kauserud H."/>
        </authorList>
    </citation>
    <scope>NUCLEOTIDE SEQUENCE</scope>
    <source>
        <strain evidence="2">CBHHK002</strain>
    </source>
</reference>
<sequence length="129" mass="13560">CFFPCSRCFRLPSPLFATVAASAASSSSCSASSVVPSSAAPSSSNSLGTPSNSVLLPTLKPQRGVVVCEHLLRAGGGRGRVHERGGGGLFLPKVRLLVPSSSLLPSSHLHVWLPVEFQFRFNLRLGEKS</sequence>
<gene>
    <name evidence="2" type="ORF">DFH08DRAFT_1081147</name>
</gene>
<proteinExistence type="predicted"/>
<dbReference type="EMBL" id="JARIHO010000021">
    <property type="protein sequence ID" value="KAJ7346347.1"/>
    <property type="molecule type" value="Genomic_DNA"/>
</dbReference>
<dbReference type="AlphaFoldDB" id="A0AAD7EPL9"/>
<protein>
    <submittedName>
        <fullName evidence="2">Uncharacterized protein</fullName>
    </submittedName>
</protein>
<evidence type="ECO:0000313" key="3">
    <source>
        <dbReference type="Proteomes" id="UP001218218"/>
    </source>
</evidence>
<evidence type="ECO:0000256" key="1">
    <source>
        <dbReference type="SAM" id="MobiDB-lite"/>
    </source>
</evidence>
<keyword evidence="3" id="KW-1185">Reference proteome</keyword>
<organism evidence="2 3">
    <name type="scientific">Mycena albidolilacea</name>
    <dbReference type="NCBI Taxonomy" id="1033008"/>
    <lineage>
        <taxon>Eukaryota</taxon>
        <taxon>Fungi</taxon>
        <taxon>Dikarya</taxon>
        <taxon>Basidiomycota</taxon>
        <taxon>Agaricomycotina</taxon>
        <taxon>Agaricomycetes</taxon>
        <taxon>Agaricomycetidae</taxon>
        <taxon>Agaricales</taxon>
        <taxon>Marasmiineae</taxon>
        <taxon>Mycenaceae</taxon>
        <taxon>Mycena</taxon>
    </lineage>
</organism>
<dbReference type="Proteomes" id="UP001218218">
    <property type="component" value="Unassembled WGS sequence"/>
</dbReference>
<name>A0AAD7EPL9_9AGAR</name>
<accession>A0AAD7EPL9</accession>
<feature type="non-terminal residue" evidence="2">
    <location>
        <position position="1"/>
    </location>
</feature>
<evidence type="ECO:0000313" key="2">
    <source>
        <dbReference type="EMBL" id="KAJ7346347.1"/>
    </source>
</evidence>
<comment type="caution">
    <text evidence="2">The sequence shown here is derived from an EMBL/GenBank/DDBJ whole genome shotgun (WGS) entry which is preliminary data.</text>
</comment>
<feature type="region of interest" description="Disordered" evidence="1">
    <location>
        <begin position="30"/>
        <end position="55"/>
    </location>
</feature>
<feature type="compositionally biased region" description="Low complexity" evidence="1">
    <location>
        <begin position="30"/>
        <end position="53"/>
    </location>
</feature>